<protein>
    <submittedName>
        <fullName evidence="2">Uncharacterized protein</fullName>
    </submittedName>
</protein>
<feature type="compositionally biased region" description="Basic and acidic residues" evidence="1">
    <location>
        <begin position="199"/>
        <end position="215"/>
    </location>
</feature>
<accession>A0AA38U7C1</accession>
<comment type="caution">
    <text evidence="2">The sequence shown here is derived from an EMBL/GenBank/DDBJ whole genome shotgun (WGS) entry which is preliminary data.</text>
</comment>
<organism evidence="2 3">
    <name type="scientific">Lentinula raphanica</name>
    <dbReference type="NCBI Taxonomy" id="153919"/>
    <lineage>
        <taxon>Eukaryota</taxon>
        <taxon>Fungi</taxon>
        <taxon>Dikarya</taxon>
        <taxon>Basidiomycota</taxon>
        <taxon>Agaricomycotina</taxon>
        <taxon>Agaricomycetes</taxon>
        <taxon>Agaricomycetidae</taxon>
        <taxon>Agaricales</taxon>
        <taxon>Marasmiineae</taxon>
        <taxon>Omphalotaceae</taxon>
        <taxon>Lentinula</taxon>
    </lineage>
</organism>
<evidence type="ECO:0000313" key="2">
    <source>
        <dbReference type="EMBL" id="KAJ3833712.1"/>
    </source>
</evidence>
<feature type="compositionally biased region" description="Basic and acidic residues" evidence="1">
    <location>
        <begin position="114"/>
        <end position="125"/>
    </location>
</feature>
<reference evidence="2" key="1">
    <citation type="submission" date="2022-08" db="EMBL/GenBank/DDBJ databases">
        <authorList>
            <consortium name="DOE Joint Genome Institute"/>
            <person name="Min B."/>
            <person name="Riley R."/>
            <person name="Sierra-Patev S."/>
            <person name="Naranjo-Ortiz M."/>
            <person name="Looney B."/>
            <person name="Konkel Z."/>
            <person name="Slot J.C."/>
            <person name="Sakamoto Y."/>
            <person name="Steenwyk J.L."/>
            <person name="Rokas A."/>
            <person name="Carro J."/>
            <person name="Camarero S."/>
            <person name="Ferreira P."/>
            <person name="Molpeceres G."/>
            <person name="Ruiz-Duenas F.J."/>
            <person name="Serrano A."/>
            <person name="Henrissat B."/>
            <person name="Drula E."/>
            <person name="Hughes K.W."/>
            <person name="Mata J.L."/>
            <person name="Ishikawa N.K."/>
            <person name="Vargas-Isla R."/>
            <person name="Ushijima S."/>
            <person name="Smith C.A."/>
            <person name="Ahrendt S."/>
            <person name="Andreopoulos W."/>
            <person name="He G."/>
            <person name="Labutti K."/>
            <person name="Lipzen A."/>
            <person name="Ng V."/>
            <person name="Sandor L."/>
            <person name="Barry K."/>
            <person name="Martinez A.T."/>
            <person name="Xiao Y."/>
            <person name="Gibbons J.G."/>
            <person name="Terashima K."/>
            <person name="Hibbett D.S."/>
            <person name="Grigoriev I.V."/>
        </authorList>
    </citation>
    <scope>NUCLEOTIDE SEQUENCE</scope>
    <source>
        <strain evidence="2">TFB9207</strain>
    </source>
</reference>
<keyword evidence="3" id="KW-1185">Reference proteome</keyword>
<gene>
    <name evidence="2" type="ORF">F5878DRAFT_645720</name>
</gene>
<name>A0AA38U7C1_9AGAR</name>
<feature type="compositionally biased region" description="Basic and acidic residues" evidence="1">
    <location>
        <begin position="57"/>
        <end position="74"/>
    </location>
</feature>
<dbReference type="EMBL" id="MU806647">
    <property type="protein sequence ID" value="KAJ3833712.1"/>
    <property type="molecule type" value="Genomic_DNA"/>
</dbReference>
<feature type="non-terminal residue" evidence="2">
    <location>
        <position position="1"/>
    </location>
</feature>
<feature type="region of interest" description="Disordered" evidence="1">
    <location>
        <begin position="36"/>
        <end position="215"/>
    </location>
</feature>
<dbReference type="AlphaFoldDB" id="A0AA38U7C1"/>
<evidence type="ECO:0000313" key="3">
    <source>
        <dbReference type="Proteomes" id="UP001163846"/>
    </source>
</evidence>
<proteinExistence type="predicted"/>
<sequence>DENGMGMVHTDSVGGISKIMDAHAVEFRAMIVAESKQPKGVVPTRSSTRISPAKRAMMREAPTKDSPKKRKLEEDLTAESSAGKRYEVSNQVSDIPEGISSSPVSPQKSPIKSVRGDLPTRESPRKYRARFIMQEEDDSDADMVPPDTPSKPRLRANPNDRTPLISHSRPRGPSTSPLRPSGHSDIAGETQPKGSTSTHHWEDMFADDPPDHADLPVRRRFRPVFLDRKQWDAPDPLLAKIQKRMDRVIIR</sequence>
<evidence type="ECO:0000256" key="1">
    <source>
        <dbReference type="SAM" id="MobiDB-lite"/>
    </source>
</evidence>
<dbReference type="Proteomes" id="UP001163846">
    <property type="component" value="Unassembled WGS sequence"/>
</dbReference>
<feature type="compositionally biased region" description="Polar residues" evidence="1">
    <location>
        <begin position="88"/>
        <end position="110"/>
    </location>
</feature>